<dbReference type="Proteomes" id="UP001295444">
    <property type="component" value="Chromosome 11"/>
</dbReference>
<evidence type="ECO:0000313" key="1">
    <source>
        <dbReference type="EMBL" id="CAH2321766.1"/>
    </source>
</evidence>
<gene>
    <name evidence="1" type="ORF">PECUL_23A017084</name>
</gene>
<evidence type="ECO:0000313" key="2">
    <source>
        <dbReference type="Proteomes" id="UP001295444"/>
    </source>
</evidence>
<accession>A0AAD1WST4</accession>
<sequence>MDDTHEQLCTTLEDIFSGLLKRDPSTNITFARAHRALRPRGPLEAPQRDEICCLELFMEQESILRAAREFRHPSPPSDQAAAVSGPFPSYATLHYRRMLQPSRGPCSRRGSIIDSCSQWASP</sequence>
<dbReference type="EMBL" id="OW240922">
    <property type="protein sequence ID" value="CAH2321766.1"/>
    <property type="molecule type" value="Genomic_DNA"/>
</dbReference>
<dbReference type="AlphaFoldDB" id="A0AAD1WST4"/>
<reference evidence="1" key="1">
    <citation type="submission" date="2022-03" db="EMBL/GenBank/DDBJ databases">
        <authorList>
            <person name="Alioto T."/>
            <person name="Alioto T."/>
            <person name="Gomez Garrido J."/>
        </authorList>
    </citation>
    <scope>NUCLEOTIDE SEQUENCE</scope>
</reference>
<protein>
    <submittedName>
        <fullName evidence="1">Uncharacterized protein</fullName>
    </submittedName>
</protein>
<proteinExistence type="predicted"/>
<keyword evidence="2" id="KW-1185">Reference proteome</keyword>
<organism evidence="1 2">
    <name type="scientific">Pelobates cultripes</name>
    <name type="common">Western spadefoot toad</name>
    <dbReference type="NCBI Taxonomy" id="61616"/>
    <lineage>
        <taxon>Eukaryota</taxon>
        <taxon>Metazoa</taxon>
        <taxon>Chordata</taxon>
        <taxon>Craniata</taxon>
        <taxon>Vertebrata</taxon>
        <taxon>Euteleostomi</taxon>
        <taxon>Amphibia</taxon>
        <taxon>Batrachia</taxon>
        <taxon>Anura</taxon>
        <taxon>Pelobatoidea</taxon>
        <taxon>Pelobatidae</taxon>
        <taxon>Pelobates</taxon>
    </lineage>
</organism>
<dbReference type="Gene3D" id="3.30.70.1820">
    <property type="entry name" value="L1 transposable element, RRM domain"/>
    <property type="match status" value="1"/>
</dbReference>
<name>A0AAD1WST4_PELCU</name>